<dbReference type="PaxDb" id="4097-A0A1S3XEJ0"/>
<evidence type="ECO:0000313" key="2">
    <source>
        <dbReference type="RefSeq" id="XP_016438411.1"/>
    </source>
</evidence>
<reference evidence="2" key="2">
    <citation type="submission" date="2025-08" db="UniProtKB">
        <authorList>
            <consortium name="RefSeq"/>
        </authorList>
    </citation>
    <scope>IDENTIFICATION</scope>
    <source>
        <tissue evidence="2">Leaf</tissue>
    </source>
</reference>
<dbReference type="Gene3D" id="3.30.420.10">
    <property type="entry name" value="Ribonuclease H-like superfamily/Ribonuclease H"/>
    <property type="match status" value="1"/>
</dbReference>
<dbReference type="GeneID" id="107764372"/>
<dbReference type="KEGG" id="nta:107764372"/>
<dbReference type="Proteomes" id="UP000790787">
    <property type="component" value="Chromosome 9"/>
</dbReference>
<name>A0A1S3XEJ0_TOBAC</name>
<organism evidence="1 2">
    <name type="scientific">Nicotiana tabacum</name>
    <name type="common">Common tobacco</name>
    <dbReference type="NCBI Taxonomy" id="4097"/>
    <lineage>
        <taxon>Eukaryota</taxon>
        <taxon>Viridiplantae</taxon>
        <taxon>Streptophyta</taxon>
        <taxon>Embryophyta</taxon>
        <taxon>Tracheophyta</taxon>
        <taxon>Spermatophyta</taxon>
        <taxon>Magnoliopsida</taxon>
        <taxon>eudicotyledons</taxon>
        <taxon>Gunneridae</taxon>
        <taxon>Pentapetalae</taxon>
        <taxon>asterids</taxon>
        <taxon>lamiids</taxon>
        <taxon>Solanales</taxon>
        <taxon>Solanaceae</taxon>
        <taxon>Nicotianoideae</taxon>
        <taxon>Nicotianeae</taxon>
        <taxon>Nicotiana</taxon>
    </lineage>
</organism>
<gene>
    <name evidence="2" type="primary">LOC107764372</name>
</gene>
<protein>
    <submittedName>
        <fullName evidence="2">Uncharacterized protein LOC107764372</fullName>
    </submittedName>
</protein>
<reference evidence="1" key="1">
    <citation type="journal article" date="2014" name="Nat. Commun.">
        <title>The tobacco genome sequence and its comparison with those of tomato and potato.</title>
        <authorList>
            <person name="Sierro N."/>
            <person name="Battey J.N."/>
            <person name="Ouadi S."/>
            <person name="Bakaher N."/>
            <person name="Bovet L."/>
            <person name="Willig A."/>
            <person name="Goepfert S."/>
            <person name="Peitsch M.C."/>
            <person name="Ivanov N.V."/>
        </authorList>
    </citation>
    <scope>NUCLEOTIDE SEQUENCE [LARGE SCALE GENOMIC DNA]</scope>
</reference>
<sequence length="103" mass="12427">MVSASRKDWSMKLDEALWSYRTAFKTAIGTSTFKLVYGKSCEHRLLQMNELEEFRLDVNENARIIKEKTKRWLDRLIKPKEFHEVNKVLLYNSRVRLFPEKFK</sequence>
<dbReference type="RefSeq" id="XP_016438411.1">
    <property type="nucleotide sequence ID" value="XM_016582925.1"/>
</dbReference>
<dbReference type="GO" id="GO:0003676">
    <property type="term" value="F:nucleic acid binding"/>
    <property type="evidence" value="ECO:0007669"/>
    <property type="project" value="InterPro"/>
</dbReference>
<evidence type="ECO:0000313" key="1">
    <source>
        <dbReference type="Proteomes" id="UP000790787"/>
    </source>
</evidence>
<proteinExistence type="predicted"/>
<dbReference type="InterPro" id="IPR036397">
    <property type="entry name" value="RNaseH_sf"/>
</dbReference>
<dbReference type="AlphaFoldDB" id="A0A1S3XEJ0"/>
<accession>A0A1S3XEJ0</accession>
<dbReference type="OrthoDB" id="1903608at2759"/>
<keyword evidence="1" id="KW-1185">Reference proteome</keyword>
<dbReference type="OMA" id="MDWAIAS"/>